<dbReference type="PANTHER" id="PTHR48043:SF159">
    <property type="entry name" value="EG:EG0003.4 PROTEIN-RELATED"/>
    <property type="match status" value="1"/>
</dbReference>
<dbReference type="Gene3D" id="3.40.50.2000">
    <property type="entry name" value="Glycogen Phosphorylase B"/>
    <property type="match status" value="1"/>
</dbReference>
<evidence type="ECO:0000256" key="5">
    <source>
        <dbReference type="RuleBase" id="RU362059"/>
    </source>
</evidence>
<keyword evidence="5" id="KW-0472">Membrane</keyword>
<keyword evidence="7" id="KW-1185">Reference proteome</keyword>
<feature type="transmembrane region" description="Helical" evidence="5">
    <location>
        <begin position="485"/>
        <end position="511"/>
    </location>
</feature>
<evidence type="ECO:0000256" key="3">
    <source>
        <dbReference type="ARBA" id="ARBA00022679"/>
    </source>
</evidence>
<dbReference type="SUPFAM" id="SSF53756">
    <property type="entry name" value="UDP-Glycosyltransferase/glycogen phosphorylase"/>
    <property type="match status" value="1"/>
</dbReference>
<dbReference type="InterPro" id="IPR035595">
    <property type="entry name" value="UDP_glycos_trans_CS"/>
</dbReference>
<comment type="caution">
    <text evidence="6">The sequence shown here is derived from an EMBL/GenBank/DDBJ whole genome shotgun (WGS) entry which is preliminary data.</text>
</comment>
<evidence type="ECO:0000313" key="6">
    <source>
        <dbReference type="EMBL" id="KAF7264247.1"/>
    </source>
</evidence>
<sequence>MKSVVFVIFFLVIGVVVPVRSSKILFLSCTPAPSHQKPFQVIWKGLAEKGHEVHVLTPNPLENSTLPNLVQYNISDLYEYIKTFTAGKSKYYLKKPTFIEAFVKDVYITVIFNRFYERCISHEATQSILTNNKHFDAVIVEWLFPTLGGFAAHFRAPLIGITSLGAPLVSMDTVGNPGHPIIAPDMNLPLTRAMTFRERIFSGLYSIYVRIHYHLFVLPREDALIKRHISNNLPYLGDIEKNISLLLLNRNPVFHRVMPMNPAAVELGGIKFPKANQSLSPDLKRFLDGSKRGVIYFSLGSSMKAIYLTDDVIGSFQRVFRDLPYDVLWKWENDTMAGKPDNVLINKWIPQVAILEHPNVKLFITQGGLQSTEEAIAAHKPIIGIPFHSDQTSNVDTCVKYGMGKMLDLEDITVERLRSYINEIMDNPSFAENAKYLDDLMKDQPQDGLDKAIWWIEYVIRHKGAKHLRSIAVDMPWWQYMMLDILAFLSAVFLSVLLTLYFSVRLLYILVNSIFKSKMKKGGKKKVQ</sequence>
<protein>
    <recommendedName>
        <fullName evidence="5">UDP-glucuronosyltransferase</fullName>
        <ecNumber evidence="5">2.4.1.17</ecNumber>
    </recommendedName>
</protein>
<keyword evidence="3 4" id="KW-0808">Transferase</keyword>
<evidence type="ECO:0000256" key="1">
    <source>
        <dbReference type="ARBA" id="ARBA00009995"/>
    </source>
</evidence>
<accession>A0A834HNZ7</accession>
<dbReference type="InterPro" id="IPR002213">
    <property type="entry name" value="UDP_glucos_trans"/>
</dbReference>
<keyword evidence="5" id="KW-1133">Transmembrane helix</keyword>
<evidence type="ECO:0000256" key="2">
    <source>
        <dbReference type="ARBA" id="ARBA00022676"/>
    </source>
</evidence>
<dbReference type="EMBL" id="JAACXV010017887">
    <property type="protein sequence ID" value="KAF7264247.1"/>
    <property type="molecule type" value="Genomic_DNA"/>
</dbReference>
<proteinExistence type="inferred from homology"/>
<comment type="similarity">
    <text evidence="1 4">Belongs to the UDP-glycosyltransferase family.</text>
</comment>
<feature type="signal peptide" evidence="5">
    <location>
        <begin position="1"/>
        <end position="21"/>
    </location>
</feature>
<reference evidence="6" key="1">
    <citation type="submission" date="2020-08" db="EMBL/GenBank/DDBJ databases">
        <title>Genome sequencing and assembly of the red palm weevil Rhynchophorus ferrugineus.</title>
        <authorList>
            <person name="Dias G.B."/>
            <person name="Bergman C.M."/>
            <person name="Manee M."/>
        </authorList>
    </citation>
    <scope>NUCLEOTIDE SEQUENCE</scope>
    <source>
        <strain evidence="6">AA-2017</strain>
        <tissue evidence="6">Whole larva</tissue>
    </source>
</reference>
<evidence type="ECO:0000256" key="4">
    <source>
        <dbReference type="RuleBase" id="RU003718"/>
    </source>
</evidence>
<dbReference type="PANTHER" id="PTHR48043">
    <property type="entry name" value="EG:EG0003.4 PROTEIN-RELATED"/>
    <property type="match status" value="1"/>
</dbReference>
<keyword evidence="2 4" id="KW-0328">Glycosyltransferase</keyword>
<gene>
    <name evidence="6" type="ORF">GWI33_000431</name>
</gene>
<dbReference type="OrthoDB" id="5835829at2759"/>
<organism evidence="6 7">
    <name type="scientific">Rhynchophorus ferrugineus</name>
    <name type="common">Red palm weevil</name>
    <name type="synonym">Curculio ferrugineus</name>
    <dbReference type="NCBI Taxonomy" id="354439"/>
    <lineage>
        <taxon>Eukaryota</taxon>
        <taxon>Metazoa</taxon>
        <taxon>Ecdysozoa</taxon>
        <taxon>Arthropoda</taxon>
        <taxon>Hexapoda</taxon>
        <taxon>Insecta</taxon>
        <taxon>Pterygota</taxon>
        <taxon>Neoptera</taxon>
        <taxon>Endopterygota</taxon>
        <taxon>Coleoptera</taxon>
        <taxon>Polyphaga</taxon>
        <taxon>Cucujiformia</taxon>
        <taxon>Curculionidae</taxon>
        <taxon>Dryophthorinae</taxon>
        <taxon>Rhynchophorus</taxon>
    </lineage>
</organism>
<evidence type="ECO:0000313" key="7">
    <source>
        <dbReference type="Proteomes" id="UP000625711"/>
    </source>
</evidence>
<dbReference type="CDD" id="cd03784">
    <property type="entry name" value="GT1_Gtf-like"/>
    <property type="match status" value="1"/>
</dbReference>
<keyword evidence="5" id="KW-0812">Transmembrane</keyword>
<comment type="catalytic activity">
    <reaction evidence="5">
        <text>glucuronate acceptor + UDP-alpha-D-glucuronate = acceptor beta-D-glucuronoside + UDP + H(+)</text>
        <dbReference type="Rhea" id="RHEA:21032"/>
        <dbReference type="ChEBI" id="CHEBI:15378"/>
        <dbReference type="ChEBI" id="CHEBI:58052"/>
        <dbReference type="ChEBI" id="CHEBI:58223"/>
        <dbReference type="ChEBI" id="CHEBI:132367"/>
        <dbReference type="ChEBI" id="CHEBI:132368"/>
        <dbReference type="EC" id="2.4.1.17"/>
    </reaction>
</comment>
<dbReference type="Pfam" id="PF00201">
    <property type="entry name" value="UDPGT"/>
    <property type="match status" value="1"/>
</dbReference>
<dbReference type="InterPro" id="IPR050271">
    <property type="entry name" value="UDP-glycosyltransferase"/>
</dbReference>
<dbReference type="FunFam" id="3.40.50.2000:FF:000050">
    <property type="entry name" value="UDP-glucuronosyltransferase"/>
    <property type="match status" value="1"/>
</dbReference>
<name>A0A834HNZ7_RHYFE</name>
<feature type="chain" id="PRO_5033097266" description="UDP-glucuronosyltransferase" evidence="5">
    <location>
        <begin position="22"/>
        <end position="528"/>
    </location>
</feature>
<dbReference type="AlphaFoldDB" id="A0A834HNZ7"/>
<dbReference type="GO" id="GO:0015020">
    <property type="term" value="F:glucuronosyltransferase activity"/>
    <property type="evidence" value="ECO:0007669"/>
    <property type="project" value="UniProtKB-EC"/>
</dbReference>
<keyword evidence="5" id="KW-0732">Signal</keyword>
<dbReference type="PROSITE" id="PS00375">
    <property type="entry name" value="UDPGT"/>
    <property type="match status" value="1"/>
</dbReference>
<dbReference type="GO" id="GO:0016020">
    <property type="term" value="C:membrane"/>
    <property type="evidence" value="ECO:0007669"/>
    <property type="project" value="UniProtKB-SubCell"/>
</dbReference>
<comment type="subcellular location">
    <subcellularLocation>
        <location evidence="5">Membrane</location>
        <topology evidence="5">Single-pass membrane protein</topology>
    </subcellularLocation>
</comment>
<dbReference type="EC" id="2.4.1.17" evidence="5"/>
<dbReference type="Proteomes" id="UP000625711">
    <property type="component" value="Unassembled WGS sequence"/>
</dbReference>